<name>A0A1I1M721_9FLAO</name>
<gene>
    <name evidence="1" type="ORF">SAMN05216297_102342</name>
</gene>
<dbReference type="OrthoDB" id="1417969at2"/>
<reference evidence="2" key="1">
    <citation type="submission" date="2016-10" db="EMBL/GenBank/DDBJ databases">
        <authorList>
            <person name="Varghese N."/>
            <person name="Submissions S."/>
        </authorList>
    </citation>
    <scope>NUCLEOTIDE SEQUENCE [LARGE SCALE GENOMIC DNA]</scope>
    <source>
        <strain evidence="2">CGMCC 1.10370</strain>
    </source>
</reference>
<proteinExistence type="predicted"/>
<organism evidence="1 2">
    <name type="scientific">Flavobacterium phragmitis</name>
    <dbReference type="NCBI Taxonomy" id="739143"/>
    <lineage>
        <taxon>Bacteria</taxon>
        <taxon>Pseudomonadati</taxon>
        <taxon>Bacteroidota</taxon>
        <taxon>Flavobacteriia</taxon>
        <taxon>Flavobacteriales</taxon>
        <taxon>Flavobacteriaceae</taxon>
        <taxon>Flavobacterium</taxon>
    </lineage>
</organism>
<evidence type="ECO:0000313" key="1">
    <source>
        <dbReference type="EMBL" id="SFC80572.1"/>
    </source>
</evidence>
<sequence length="332" mass="36808">MKKYLSLILFAFLLNGCDDGDLTVQEINFDNVTPVSCSEDNTLLYQLKSREAFLLQMPKTGGLVNNPGTYVYDIPTGGNGNYRAIYRAYDGTLVADNICGLIPPSTPKVIEEWIATSGKININVEQRTSERADDGSTKLIGYNYNINFTNITFNISNSKPQTYATYPFGTISSTTSVPASLIFDTPETAYTCTNDTNLKRVYNYSAAFFVMIDNMDPDLLKNEVTLPGQPRTQLVGSTTNKVYYKSVQKETGSFTKNYFCNASFPTVPTIAEDWIGQNGDATKETGMIQVTTTLVGNTYYHSIVLKRVTMLKDKNTFDLPTTFSLGILEVTP</sequence>
<dbReference type="AlphaFoldDB" id="A0A1I1M721"/>
<dbReference type="STRING" id="739143.SAMN05216297_102342"/>
<dbReference type="EMBL" id="FOMH01000002">
    <property type="protein sequence ID" value="SFC80572.1"/>
    <property type="molecule type" value="Genomic_DNA"/>
</dbReference>
<dbReference type="RefSeq" id="WP_091491225.1">
    <property type="nucleotide sequence ID" value="NZ_FOMH01000002.1"/>
</dbReference>
<dbReference type="Proteomes" id="UP000199672">
    <property type="component" value="Unassembled WGS sequence"/>
</dbReference>
<keyword evidence="2" id="KW-1185">Reference proteome</keyword>
<protein>
    <submittedName>
        <fullName evidence="1">Uncharacterized protein</fullName>
    </submittedName>
</protein>
<evidence type="ECO:0000313" key="2">
    <source>
        <dbReference type="Proteomes" id="UP000199672"/>
    </source>
</evidence>
<accession>A0A1I1M721</accession>